<evidence type="ECO:0000313" key="7">
    <source>
        <dbReference type="Proteomes" id="UP000001073"/>
    </source>
</evidence>
<evidence type="ECO:0000256" key="2">
    <source>
        <dbReference type="ARBA" id="ARBA00007283"/>
    </source>
</evidence>
<dbReference type="SUPFAM" id="SSF57868">
    <property type="entry name" value="Metallothionein"/>
    <property type="match status" value="1"/>
</dbReference>
<reference evidence="6" key="3">
    <citation type="submission" date="2025-09" db="UniProtKB">
        <authorList>
            <consortium name="Ensembl"/>
        </authorList>
    </citation>
    <scope>IDENTIFICATION</scope>
</reference>
<dbReference type="GO" id="GO:0005737">
    <property type="term" value="C:cytoplasm"/>
    <property type="evidence" value="ECO:0007669"/>
    <property type="project" value="TreeGrafter"/>
</dbReference>
<keyword evidence="7" id="KW-1185">Reference proteome</keyword>
<dbReference type="InterPro" id="IPR000006">
    <property type="entry name" value="Metalthion_vert"/>
</dbReference>
<dbReference type="PANTHER" id="PTHR23299:SF22">
    <property type="entry name" value="METALLOTHIONEIN-1G"/>
    <property type="match status" value="1"/>
</dbReference>
<reference evidence="6" key="2">
    <citation type="submission" date="2025-08" db="UniProtKB">
        <authorList>
            <consortium name="Ensembl"/>
        </authorList>
    </citation>
    <scope>IDENTIFICATION</scope>
</reference>
<protein>
    <recommendedName>
        <fullName evidence="5">Metallothionein</fullName>
    </recommendedName>
</protein>
<dbReference type="FunFam" id="4.10.10.10:FF:000001">
    <property type="entry name" value="Metallothionein"/>
    <property type="match status" value="1"/>
</dbReference>
<evidence type="ECO:0000256" key="5">
    <source>
        <dbReference type="RuleBase" id="RU000621"/>
    </source>
</evidence>
<dbReference type="InParanoid" id="A0A2I3G382"/>
<dbReference type="EMBL" id="ADFV01060871">
    <property type="status" value="NOT_ANNOTATED_CDS"/>
    <property type="molecule type" value="Genomic_DNA"/>
</dbReference>
<evidence type="ECO:0000313" key="6">
    <source>
        <dbReference type="Ensembl" id="ENSNLEP00000026590.1"/>
    </source>
</evidence>
<dbReference type="GO" id="GO:0010273">
    <property type="term" value="P:detoxification of copper ion"/>
    <property type="evidence" value="ECO:0007669"/>
    <property type="project" value="TreeGrafter"/>
</dbReference>
<comment type="similarity">
    <text evidence="2 5">Belongs to the metallothionein superfamily. Type 1 family.</text>
</comment>
<dbReference type="GO" id="GO:0071280">
    <property type="term" value="P:cellular response to copper ion"/>
    <property type="evidence" value="ECO:0007669"/>
    <property type="project" value="TreeGrafter"/>
</dbReference>
<dbReference type="InterPro" id="IPR017854">
    <property type="entry name" value="Metalthion_dom_sf"/>
</dbReference>
<dbReference type="Gene3D" id="4.10.10.10">
    <property type="entry name" value="Metallothionein Isoform II"/>
    <property type="match status" value="1"/>
</dbReference>
<dbReference type="GO" id="GO:0071276">
    <property type="term" value="P:cellular response to cadmium ion"/>
    <property type="evidence" value="ECO:0007669"/>
    <property type="project" value="TreeGrafter"/>
</dbReference>
<comment type="function">
    <text evidence="1">Metallothioneins have a high content of cysteine residues that bind various heavy metals; these proteins are transcriptionally regulated by both heavy metals and glucocorticoids.</text>
</comment>
<dbReference type="Ensembl" id="ENSNLET00000056071.1">
    <property type="protein sequence ID" value="ENSNLEP00000026590.1"/>
    <property type="gene ID" value="ENSNLEG00000033640.1"/>
</dbReference>
<proteinExistence type="inferred from homology"/>
<evidence type="ECO:0000256" key="1">
    <source>
        <dbReference type="ARBA" id="ARBA00002597"/>
    </source>
</evidence>
<dbReference type="GO" id="GO:0046872">
    <property type="term" value="F:metal ion binding"/>
    <property type="evidence" value="ECO:0007669"/>
    <property type="project" value="UniProtKB-KW"/>
</dbReference>
<keyword evidence="4 5" id="KW-0480">Metal-thiolate cluster</keyword>
<accession>A0A2I3G382</accession>
<dbReference type="GeneTree" id="ENSGT00950000182967"/>
<dbReference type="InterPro" id="IPR023587">
    <property type="entry name" value="Metalthion_dom_sf_vert"/>
</dbReference>
<dbReference type="STRING" id="61853.ENSNLEP00000026590"/>
<organism evidence="6 7">
    <name type="scientific">Nomascus leucogenys</name>
    <name type="common">Northern white-cheeked gibbon</name>
    <name type="synonym">Hylobates leucogenys</name>
    <dbReference type="NCBI Taxonomy" id="61853"/>
    <lineage>
        <taxon>Eukaryota</taxon>
        <taxon>Metazoa</taxon>
        <taxon>Chordata</taxon>
        <taxon>Craniata</taxon>
        <taxon>Vertebrata</taxon>
        <taxon>Euteleostomi</taxon>
        <taxon>Mammalia</taxon>
        <taxon>Eutheria</taxon>
        <taxon>Euarchontoglires</taxon>
        <taxon>Primates</taxon>
        <taxon>Haplorrhini</taxon>
        <taxon>Catarrhini</taxon>
        <taxon>Hylobatidae</taxon>
        <taxon>Nomascus</taxon>
    </lineage>
</organism>
<dbReference type="GO" id="GO:0005634">
    <property type="term" value="C:nucleus"/>
    <property type="evidence" value="ECO:0007669"/>
    <property type="project" value="TreeGrafter"/>
</dbReference>
<evidence type="ECO:0000256" key="4">
    <source>
        <dbReference type="ARBA" id="ARBA00022851"/>
    </source>
</evidence>
<dbReference type="Proteomes" id="UP000001073">
    <property type="component" value="Chromosome 19"/>
</dbReference>
<reference evidence="6 7" key="1">
    <citation type="submission" date="2012-10" db="EMBL/GenBank/DDBJ databases">
        <authorList>
            <consortium name="Gibbon Genome Sequencing Consortium"/>
        </authorList>
    </citation>
    <scope>NUCLEOTIDE SEQUENCE [LARGE SCALE GENOMIC DNA]</scope>
</reference>
<dbReference type="GO" id="GO:0071294">
    <property type="term" value="P:cellular response to zinc ion"/>
    <property type="evidence" value="ECO:0007669"/>
    <property type="project" value="TreeGrafter"/>
</dbReference>
<dbReference type="OMA" id="CECKCTF"/>
<dbReference type="GO" id="GO:0006882">
    <property type="term" value="P:intracellular zinc ion homeostasis"/>
    <property type="evidence" value="ECO:0007669"/>
    <property type="project" value="TreeGrafter"/>
</dbReference>
<name>A0A2I3G382_NOMLE</name>
<dbReference type="PANTHER" id="PTHR23299">
    <property type="entry name" value="METALLOTHIONEIN"/>
    <property type="match status" value="1"/>
</dbReference>
<dbReference type="Pfam" id="PF00131">
    <property type="entry name" value="Metallothio"/>
    <property type="match status" value="1"/>
</dbReference>
<evidence type="ECO:0000256" key="3">
    <source>
        <dbReference type="ARBA" id="ARBA00022723"/>
    </source>
</evidence>
<dbReference type="AlphaFoldDB" id="A0A2I3G382"/>
<sequence length="54" mass="5407">MDSNCSCAAGVSCCKQCKCTSCKKSCCSCCPVGCAKCAQGCICKGVSEKCSCCA</sequence>
<keyword evidence="3 5" id="KW-0479">Metal-binding</keyword>